<sequence>MPEQLNIKRSLYIVGHRDEYSAFFDEACDVTHEIIETVFIPKLQNLHRGIEKLVSINPDDRE</sequence>
<accession>A0A366HX67</accession>
<dbReference type="Proteomes" id="UP000253046">
    <property type="component" value="Unassembled WGS sequence"/>
</dbReference>
<organism evidence="1 2">
    <name type="scientific">Brenneria salicis ATCC 15712 = DSM 30166</name>
    <dbReference type="NCBI Taxonomy" id="714314"/>
    <lineage>
        <taxon>Bacteria</taxon>
        <taxon>Pseudomonadati</taxon>
        <taxon>Pseudomonadota</taxon>
        <taxon>Gammaproteobacteria</taxon>
        <taxon>Enterobacterales</taxon>
        <taxon>Pectobacteriaceae</taxon>
        <taxon>Brenneria</taxon>
    </lineage>
</organism>
<dbReference type="EMBL" id="QNRY01000059">
    <property type="protein sequence ID" value="RBP57784.1"/>
    <property type="molecule type" value="Genomic_DNA"/>
</dbReference>
<comment type="caution">
    <text evidence="1">The sequence shown here is derived from an EMBL/GenBank/DDBJ whole genome shotgun (WGS) entry which is preliminary data.</text>
</comment>
<dbReference type="AlphaFoldDB" id="A0A366HX67"/>
<protein>
    <submittedName>
        <fullName evidence="1">Uncharacterized protein</fullName>
    </submittedName>
</protein>
<reference evidence="1 2" key="1">
    <citation type="submission" date="2018-06" db="EMBL/GenBank/DDBJ databases">
        <title>Genomic Encyclopedia of Type Strains, Phase IV (KMG-IV): sequencing the most valuable type-strain genomes for metagenomic binning, comparative biology and taxonomic classification.</title>
        <authorList>
            <person name="Goeker M."/>
        </authorList>
    </citation>
    <scope>NUCLEOTIDE SEQUENCE [LARGE SCALE GENOMIC DNA]</scope>
    <source>
        <strain evidence="1 2">DSM 30166</strain>
    </source>
</reference>
<gene>
    <name evidence="1" type="ORF">DES54_1596</name>
</gene>
<evidence type="ECO:0000313" key="1">
    <source>
        <dbReference type="EMBL" id="RBP57784.1"/>
    </source>
</evidence>
<evidence type="ECO:0000313" key="2">
    <source>
        <dbReference type="Proteomes" id="UP000253046"/>
    </source>
</evidence>
<keyword evidence="2" id="KW-1185">Reference proteome</keyword>
<name>A0A366HX67_9GAMM</name>
<proteinExistence type="predicted"/>